<dbReference type="InterPro" id="IPR037171">
    <property type="entry name" value="NagB/RpiA_transferase-like"/>
</dbReference>
<evidence type="ECO:0000259" key="3">
    <source>
        <dbReference type="PROSITE" id="PS51000"/>
    </source>
</evidence>
<dbReference type="InterPro" id="IPR036388">
    <property type="entry name" value="WH-like_DNA-bd_sf"/>
</dbReference>
<proteinExistence type="predicted"/>
<dbReference type="SMART" id="SM00420">
    <property type="entry name" value="HTH_DEOR"/>
    <property type="match status" value="1"/>
</dbReference>
<dbReference type="InterPro" id="IPR001034">
    <property type="entry name" value="DeoR_HTH"/>
</dbReference>
<name>A0ABZ2Y5J0_9FIRM</name>
<accession>A0ABZ2Y5J0</accession>
<dbReference type="Pfam" id="PF08220">
    <property type="entry name" value="HTH_DeoR"/>
    <property type="match status" value="1"/>
</dbReference>
<feature type="domain" description="HTH deoR-type" evidence="3">
    <location>
        <begin position="3"/>
        <end position="58"/>
    </location>
</feature>
<dbReference type="Pfam" id="PF00455">
    <property type="entry name" value="DeoRC"/>
    <property type="match status" value="1"/>
</dbReference>
<dbReference type="GO" id="GO:0003677">
    <property type="term" value="F:DNA binding"/>
    <property type="evidence" value="ECO:0007669"/>
    <property type="project" value="UniProtKB-KW"/>
</dbReference>
<keyword evidence="5" id="KW-1185">Reference proteome</keyword>
<evidence type="ECO:0000256" key="1">
    <source>
        <dbReference type="ARBA" id="ARBA00023015"/>
    </source>
</evidence>
<dbReference type="InterPro" id="IPR036390">
    <property type="entry name" value="WH_DNA-bd_sf"/>
</dbReference>
<evidence type="ECO:0000256" key="2">
    <source>
        <dbReference type="ARBA" id="ARBA00023163"/>
    </source>
</evidence>
<dbReference type="PANTHER" id="PTHR30363">
    <property type="entry name" value="HTH-TYPE TRANSCRIPTIONAL REGULATOR SRLR-RELATED"/>
    <property type="match status" value="1"/>
</dbReference>
<dbReference type="SMART" id="SM01134">
    <property type="entry name" value="DeoRC"/>
    <property type="match status" value="1"/>
</dbReference>
<keyword evidence="1" id="KW-0805">Transcription regulation</keyword>
<reference evidence="4 5" key="1">
    <citation type="submission" date="2023-03" db="EMBL/GenBank/DDBJ databases">
        <title>Novel Species.</title>
        <authorList>
            <person name="Ma S."/>
        </authorList>
    </citation>
    <scope>NUCLEOTIDE SEQUENCE [LARGE SCALE GENOMIC DNA]</scope>
    <source>
        <strain evidence="4 5">LIND6LT2</strain>
    </source>
</reference>
<sequence length="253" mass="28257">MFTEERLEQILELLNKNGRVKVKELSELFNVSESMIRKDLQRLEAEQLLQRTYGGAILKRKFLESSPISTRLKENSDNKELIAEKAFDLISDGDVVFLESSSINYYLAQLIANNTKKITLITNMSIIPSLFNNNETVKIICIGGIYDNSSGGVLGSEVVKNISKYIFNKGFVGSGGVNLTTNSAHTVSLEDGNVKEVVISNSKEAFLLVEKEKFDVDSTYRFAALEDFNGIITDSDISDRIRAKLQKLSVKLI</sequence>
<protein>
    <submittedName>
        <fullName evidence="4">DeoR/GlpR family DNA-binding transcription regulator</fullName>
    </submittedName>
</protein>
<dbReference type="PROSITE" id="PS51000">
    <property type="entry name" value="HTH_DEOR_2"/>
    <property type="match status" value="1"/>
</dbReference>
<dbReference type="SUPFAM" id="SSF46785">
    <property type="entry name" value="Winged helix' DNA-binding domain"/>
    <property type="match status" value="1"/>
</dbReference>
<evidence type="ECO:0000313" key="5">
    <source>
        <dbReference type="Proteomes" id="UP001486565"/>
    </source>
</evidence>
<dbReference type="InterPro" id="IPR014036">
    <property type="entry name" value="DeoR-like_C"/>
</dbReference>
<dbReference type="Proteomes" id="UP001486565">
    <property type="component" value="Chromosome"/>
</dbReference>
<dbReference type="EMBL" id="CP121687">
    <property type="protein sequence ID" value="WZL70608.1"/>
    <property type="molecule type" value="Genomic_DNA"/>
</dbReference>
<organism evidence="4 5">
    <name type="scientific">Defluviitalea saccharophila</name>
    <dbReference type="NCBI Taxonomy" id="879970"/>
    <lineage>
        <taxon>Bacteria</taxon>
        <taxon>Bacillati</taxon>
        <taxon>Bacillota</taxon>
        <taxon>Clostridia</taxon>
        <taxon>Lachnospirales</taxon>
        <taxon>Defluviitaleaceae</taxon>
        <taxon>Defluviitalea</taxon>
    </lineage>
</organism>
<evidence type="ECO:0000313" key="4">
    <source>
        <dbReference type="EMBL" id="WZL70608.1"/>
    </source>
</evidence>
<gene>
    <name evidence="4" type="ORF">QBE51_03515</name>
</gene>
<dbReference type="PRINTS" id="PR00037">
    <property type="entry name" value="HTHLACR"/>
</dbReference>
<dbReference type="PANTHER" id="PTHR30363:SF44">
    <property type="entry name" value="AGA OPERON TRANSCRIPTIONAL REPRESSOR-RELATED"/>
    <property type="match status" value="1"/>
</dbReference>
<dbReference type="SUPFAM" id="SSF100950">
    <property type="entry name" value="NagB/RpiA/CoA transferase-like"/>
    <property type="match status" value="1"/>
</dbReference>
<dbReference type="RefSeq" id="WP_341877570.1">
    <property type="nucleotide sequence ID" value="NZ_CP121687.1"/>
</dbReference>
<dbReference type="Gene3D" id="1.10.10.10">
    <property type="entry name" value="Winged helix-like DNA-binding domain superfamily/Winged helix DNA-binding domain"/>
    <property type="match status" value="1"/>
</dbReference>
<keyword evidence="2" id="KW-0804">Transcription</keyword>
<dbReference type="InterPro" id="IPR050313">
    <property type="entry name" value="Carb_Metab_HTH_regulators"/>
</dbReference>
<keyword evidence="4" id="KW-0238">DNA-binding</keyword>